<dbReference type="Pfam" id="PF24564">
    <property type="entry name" value="DUF7605"/>
    <property type="match status" value="1"/>
</dbReference>
<dbReference type="SUPFAM" id="SSF52540">
    <property type="entry name" value="P-loop containing nucleoside triphosphate hydrolases"/>
    <property type="match status" value="1"/>
</dbReference>
<dbReference type="Proteomes" id="UP001147782">
    <property type="component" value="Unassembled WGS sequence"/>
</dbReference>
<feature type="domain" description="Dynamin N-terminal" evidence="2">
    <location>
        <begin position="98"/>
        <end position="374"/>
    </location>
</feature>
<evidence type="ECO:0000259" key="2">
    <source>
        <dbReference type="Pfam" id="PF00350"/>
    </source>
</evidence>
<feature type="region of interest" description="Disordered" evidence="1">
    <location>
        <begin position="1"/>
        <end position="40"/>
    </location>
</feature>
<evidence type="ECO:0000313" key="4">
    <source>
        <dbReference type="EMBL" id="KAJ5381359.1"/>
    </source>
</evidence>
<dbReference type="PANTHER" id="PTHR36681:SF3">
    <property type="entry name" value="NUCLEAR GTPASE, GERMINAL CENTER-ASSOCIATED, TANDEM DUPLICATE 3"/>
    <property type="match status" value="1"/>
</dbReference>
<feature type="domain" description="DUF7605" evidence="3">
    <location>
        <begin position="634"/>
        <end position="767"/>
    </location>
</feature>
<reference evidence="4" key="2">
    <citation type="journal article" date="2023" name="IMA Fungus">
        <title>Comparative genomic study of the Penicillium genus elucidates a diverse pangenome and 15 lateral gene transfer events.</title>
        <authorList>
            <person name="Petersen C."/>
            <person name="Sorensen T."/>
            <person name="Nielsen M.R."/>
            <person name="Sondergaard T.E."/>
            <person name="Sorensen J.L."/>
            <person name="Fitzpatrick D.A."/>
            <person name="Frisvad J.C."/>
            <person name="Nielsen K.L."/>
        </authorList>
    </citation>
    <scope>NUCLEOTIDE SEQUENCE</scope>
    <source>
        <strain evidence="4">IBT 29864</strain>
    </source>
</reference>
<dbReference type="Pfam" id="PF00350">
    <property type="entry name" value="Dynamin_N"/>
    <property type="match status" value="1"/>
</dbReference>
<dbReference type="InterPro" id="IPR027417">
    <property type="entry name" value="P-loop_NTPase"/>
</dbReference>
<dbReference type="RefSeq" id="XP_056558930.1">
    <property type="nucleotide sequence ID" value="XM_056696718.1"/>
</dbReference>
<dbReference type="InterPro" id="IPR045063">
    <property type="entry name" value="Dynamin_N"/>
</dbReference>
<dbReference type="EMBL" id="JAPZBS010000002">
    <property type="protein sequence ID" value="KAJ5381359.1"/>
    <property type="molecule type" value="Genomic_DNA"/>
</dbReference>
<evidence type="ECO:0000259" key="3">
    <source>
        <dbReference type="Pfam" id="PF24564"/>
    </source>
</evidence>
<dbReference type="Gene3D" id="3.40.50.300">
    <property type="entry name" value="P-loop containing nucleotide triphosphate hydrolases"/>
    <property type="match status" value="1"/>
</dbReference>
<feature type="compositionally biased region" description="Basic and acidic residues" evidence="1">
    <location>
        <begin position="27"/>
        <end position="40"/>
    </location>
</feature>
<reference evidence="4" key="1">
    <citation type="submission" date="2022-11" db="EMBL/GenBank/DDBJ databases">
        <authorList>
            <person name="Petersen C."/>
        </authorList>
    </citation>
    <scope>NUCLEOTIDE SEQUENCE</scope>
    <source>
        <strain evidence="4">IBT 29864</strain>
    </source>
</reference>
<organism evidence="4 5">
    <name type="scientific">Penicillium cataractarum</name>
    <dbReference type="NCBI Taxonomy" id="2100454"/>
    <lineage>
        <taxon>Eukaryota</taxon>
        <taxon>Fungi</taxon>
        <taxon>Dikarya</taxon>
        <taxon>Ascomycota</taxon>
        <taxon>Pezizomycotina</taxon>
        <taxon>Eurotiomycetes</taxon>
        <taxon>Eurotiomycetidae</taxon>
        <taxon>Eurotiales</taxon>
        <taxon>Aspergillaceae</taxon>
        <taxon>Penicillium</taxon>
    </lineage>
</organism>
<evidence type="ECO:0000313" key="5">
    <source>
        <dbReference type="Proteomes" id="UP001147782"/>
    </source>
</evidence>
<dbReference type="GeneID" id="81435895"/>
<sequence>MEPKQEDTTTDLSASFAGLASPPPENEMSKMEEREVVQQGADNHRLQDSLDAVIRQLQALGTVMGRSKLAQDPSTNLYRHRKGILKVANFQYPETRIVGFIGNTGVGKSSVINSILGGNSLARTVIPPNVSMEECVEYRAVDEEHQKPYTVEVDFMDPKEMKGFLEDHLQSYRRWYFELEKPKEMRPTDEDWNTAYDADGVEGFEDGDEAKLTQSEIVKLQKAKQSAQETFKALFKGADEPSLEDLVRDGNPEAEIGILDALFEKAKKGLTSRPGGEEAVLYTETSQGLEECRELLDLLTTDSRGETPAVWPFIKLIRVYLDAPILKTGLVLADMPGLRDLNYARQEATERYIQKQCHVLGFVTRISRCLADETIEEVNWKTWTEMPRIVIATRADEVEGAGSDRSDPDHDQVLRDLDVRIKQAKDEAATIYSLMRKARGSEKGDLAEKWDELKYEEENLEFKKKKVQVDYRNNKTIAGMASMPSRKDMTVFCVGNNDYLANCKGETEQEKAYTELSGIPQLRQYCQCIPAEAQMRHVSNFCQFIVPGAIASMRLWANGAFDRNEMAKARGISEMLKRVEDDLVSEFKFSKCGLVGATRTELERLFKRRIGGAIDEFQPEWEDTCTELCDGWVELIQPTCEKITGSWDEFMHCLNEQQERIAEEITKKINQIYAPFEVDHGLTSTSQTILLKGMQFRKAAIVEAFHRAFQEAMKDAKIVKDSMVNFKDNKTAIITKYMLPAYQFANAQRGKGCDSQRKRHMEDHIKPGNSKNSGVICKFKVLSQRAWSQALRPHFKTLQQKVSEVVDQAVSDLQVVAGDQGKLPEACGDVTTAGDVMEQLKVLEEALNHIQGVLHELKATGSEA</sequence>
<accession>A0A9W9SP97</accession>
<name>A0A9W9SP97_9EURO</name>
<dbReference type="AlphaFoldDB" id="A0A9W9SP97"/>
<protein>
    <submittedName>
        <fullName evidence="4">Uncharacterized protein</fullName>
    </submittedName>
</protein>
<comment type="caution">
    <text evidence="4">The sequence shown here is derived from an EMBL/GenBank/DDBJ whole genome shotgun (WGS) entry which is preliminary data.</text>
</comment>
<dbReference type="InterPro" id="IPR056024">
    <property type="entry name" value="DUF7605"/>
</dbReference>
<gene>
    <name evidence="4" type="ORF">N7496_003787</name>
</gene>
<proteinExistence type="predicted"/>
<dbReference type="OrthoDB" id="3598281at2759"/>
<keyword evidence="5" id="KW-1185">Reference proteome</keyword>
<evidence type="ECO:0000256" key="1">
    <source>
        <dbReference type="SAM" id="MobiDB-lite"/>
    </source>
</evidence>
<dbReference type="PANTHER" id="PTHR36681">
    <property type="entry name" value="NUCLEAR GTPASE, GERMINAL CENTER-ASSOCIATED, TANDEM DUPLICATE 3"/>
    <property type="match status" value="1"/>
</dbReference>